<dbReference type="Proteomes" id="UP000015100">
    <property type="component" value="Unassembled WGS sequence"/>
</dbReference>
<comment type="caution">
    <text evidence="2">The sequence shown here is derived from an EMBL/GenBank/DDBJ whole genome shotgun (WGS) entry which is preliminary data.</text>
</comment>
<organism evidence="2 3">
    <name type="scientific">Dactylellina haptotyla (strain CBS 200.50)</name>
    <name type="common">Nematode-trapping fungus</name>
    <name type="synonym">Monacrosporium haptotylum</name>
    <dbReference type="NCBI Taxonomy" id="1284197"/>
    <lineage>
        <taxon>Eukaryota</taxon>
        <taxon>Fungi</taxon>
        <taxon>Dikarya</taxon>
        <taxon>Ascomycota</taxon>
        <taxon>Pezizomycotina</taxon>
        <taxon>Orbiliomycetes</taxon>
        <taxon>Orbiliales</taxon>
        <taxon>Orbiliaceae</taxon>
        <taxon>Dactylellina</taxon>
    </lineage>
</organism>
<sequence>MDDLRAGTNSNRSSENAIQDAMELCADAQSQTYNSQRLEYLIDYYEGKIYSYDDLQNKVDECQEEWDNLKNYKGRASLDRNWVLKYNVLAATLYRLDGMAHFYMQKHSQAKSKHDLESDIAAYEYIEIQYQEAMEYLDDCEQEEGSEGAVAPANLKFQMLRLRVHQVVALAYYSLRLLEHGNTCGALQKGRIAVGELQSIEEGRAQLVRENLVPTNDTAFQLFIAFLEVAQGNVDDVVKGLTPSRSDSSL</sequence>
<proteinExistence type="predicted"/>
<protein>
    <submittedName>
        <fullName evidence="2">Uncharacterized protein</fullName>
    </submittedName>
</protein>
<reference evidence="2 3" key="1">
    <citation type="journal article" date="2013" name="PLoS Genet.">
        <title>Genomic mechanisms accounting for the adaptation to parasitism in nematode-trapping fungi.</title>
        <authorList>
            <person name="Meerupati T."/>
            <person name="Andersson K.M."/>
            <person name="Friman E."/>
            <person name="Kumar D."/>
            <person name="Tunlid A."/>
            <person name="Ahren D."/>
        </authorList>
    </citation>
    <scope>NUCLEOTIDE SEQUENCE [LARGE SCALE GENOMIC DNA]</scope>
    <source>
        <strain evidence="2 3">CBS 200.50</strain>
    </source>
</reference>
<evidence type="ECO:0000313" key="3">
    <source>
        <dbReference type="Proteomes" id="UP000015100"/>
    </source>
</evidence>
<dbReference type="HOGENOM" id="CLU_1111361_0_0_1"/>
<feature type="coiled-coil region" evidence="1">
    <location>
        <begin position="11"/>
        <end position="72"/>
    </location>
</feature>
<keyword evidence="3" id="KW-1185">Reference proteome</keyword>
<accession>S8BGW1</accession>
<evidence type="ECO:0000313" key="2">
    <source>
        <dbReference type="EMBL" id="EPS38553.1"/>
    </source>
</evidence>
<dbReference type="AlphaFoldDB" id="S8BGW1"/>
<name>S8BGW1_DACHA</name>
<dbReference type="EMBL" id="AQGS01000539">
    <property type="protein sequence ID" value="EPS38553.1"/>
    <property type="molecule type" value="Genomic_DNA"/>
</dbReference>
<evidence type="ECO:0000256" key="1">
    <source>
        <dbReference type="SAM" id="Coils"/>
    </source>
</evidence>
<reference evidence="3" key="2">
    <citation type="submission" date="2013-04" db="EMBL/GenBank/DDBJ databases">
        <title>Genomic mechanisms accounting for the adaptation to parasitism in nematode-trapping fungi.</title>
        <authorList>
            <person name="Ahren D.G."/>
        </authorList>
    </citation>
    <scope>NUCLEOTIDE SEQUENCE [LARGE SCALE GENOMIC DNA]</scope>
    <source>
        <strain evidence="3">CBS 200.50</strain>
    </source>
</reference>
<gene>
    <name evidence="2" type="ORF">H072_7714</name>
</gene>
<keyword evidence="1" id="KW-0175">Coiled coil</keyword>